<evidence type="ECO:0000313" key="2">
    <source>
        <dbReference type="EMBL" id="GHE88447.1"/>
    </source>
</evidence>
<dbReference type="EMBL" id="BNBI01000002">
    <property type="protein sequence ID" value="GHE88447.1"/>
    <property type="molecule type" value="Genomic_DNA"/>
</dbReference>
<accession>A0A919A6T2</accession>
<dbReference type="Pfam" id="PF01966">
    <property type="entry name" value="HD"/>
    <property type="match status" value="1"/>
</dbReference>
<protein>
    <recommendedName>
        <fullName evidence="1">HD domain-containing protein</fullName>
    </recommendedName>
</protein>
<dbReference type="SUPFAM" id="SSF109604">
    <property type="entry name" value="HD-domain/PDEase-like"/>
    <property type="match status" value="1"/>
</dbReference>
<dbReference type="AlphaFoldDB" id="A0A919A6T2"/>
<sequence>MAKRATEIRQVLGKNAGLLVVAAPLHDVGYAPALAATGFHPLDGARFFRDERGADERLARLVANHSFVLLSVIAPATQVRFH</sequence>
<evidence type="ECO:0000313" key="3">
    <source>
        <dbReference type="Proteomes" id="UP000630718"/>
    </source>
</evidence>
<comment type="caution">
    <text evidence="2">The sequence shown here is derived from an EMBL/GenBank/DDBJ whole genome shotgun (WGS) entry which is preliminary data.</text>
</comment>
<evidence type="ECO:0000259" key="1">
    <source>
        <dbReference type="Pfam" id="PF01966"/>
    </source>
</evidence>
<dbReference type="Proteomes" id="UP000630718">
    <property type="component" value="Unassembled WGS sequence"/>
</dbReference>
<proteinExistence type="predicted"/>
<organism evidence="2 3">
    <name type="scientific">Streptomyces fumanus</name>
    <dbReference type="NCBI Taxonomy" id="67302"/>
    <lineage>
        <taxon>Bacteria</taxon>
        <taxon>Bacillati</taxon>
        <taxon>Actinomycetota</taxon>
        <taxon>Actinomycetes</taxon>
        <taxon>Kitasatosporales</taxon>
        <taxon>Streptomycetaceae</taxon>
        <taxon>Streptomyces</taxon>
    </lineage>
</organism>
<reference evidence="2" key="1">
    <citation type="journal article" date="2014" name="Int. J. Syst. Evol. Microbiol.">
        <title>Complete genome sequence of Corynebacterium casei LMG S-19264T (=DSM 44701T), isolated from a smear-ripened cheese.</title>
        <authorList>
            <consortium name="US DOE Joint Genome Institute (JGI-PGF)"/>
            <person name="Walter F."/>
            <person name="Albersmeier A."/>
            <person name="Kalinowski J."/>
            <person name="Ruckert C."/>
        </authorList>
    </citation>
    <scope>NUCLEOTIDE SEQUENCE</scope>
    <source>
        <strain evidence="2">JCM 4477</strain>
    </source>
</reference>
<keyword evidence="3" id="KW-1185">Reference proteome</keyword>
<dbReference type="InterPro" id="IPR006674">
    <property type="entry name" value="HD_domain"/>
</dbReference>
<feature type="domain" description="HD" evidence="1">
    <location>
        <begin position="1"/>
        <end position="67"/>
    </location>
</feature>
<reference evidence="2" key="2">
    <citation type="submission" date="2020-09" db="EMBL/GenBank/DDBJ databases">
        <authorList>
            <person name="Sun Q."/>
            <person name="Ohkuma M."/>
        </authorList>
    </citation>
    <scope>NUCLEOTIDE SEQUENCE</scope>
    <source>
        <strain evidence="2">JCM 4477</strain>
    </source>
</reference>
<gene>
    <name evidence="2" type="ORF">GCM10018772_10160</name>
</gene>
<name>A0A919A6T2_9ACTN</name>